<organism evidence="2 3">
    <name type="scientific">Nelumbo nucifera</name>
    <name type="common">Sacred lotus</name>
    <dbReference type="NCBI Taxonomy" id="4432"/>
    <lineage>
        <taxon>Eukaryota</taxon>
        <taxon>Viridiplantae</taxon>
        <taxon>Streptophyta</taxon>
        <taxon>Embryophyta</taxon>
        <taxon>Tracheophyta</taxon>
        <taxon>Spermatophyta</taxon>
        <taxon>Magnoliopsida</taxon>
        <taxon>Proteales</taxon>
        <taxon>Nelumbonaceae</taxon>
        <taxon>Nelumbo</taxon>
    </lineage>
</organism>
<proteinExistence type="predicted"/>
<accession>A0A822XZW6</accession>
<evidence type="ECO:0000256" key="1">
    <source>
        <dbReference type="SAM" id="Phobius"/>
    </source>
</evidence>
<keyword evidence="1" id="KW-0812">Transmembrane</keyword>
<dbReference type="Proteomes" id="UP000607653">
    <property type="component" value="Unassembled WGS sequence"/>
</dbReference>
<dbReference type="AlphaFoldDB" id="A0A822XZW6"/>
<reference evidence="2 3" key="1">
    <citation type="journal article" date="2020" name="Mol. Biol. Evol.">
        <title>Distinct Expression and Methylation Patterns for Genes with Different Fates following a Single Whole-Genome Duplication in Flowering Plants.</title>
        <authorList>
            <person name="Shi T."/>
            <person name="Rahmani R.S."/>
            <person name="Gugger P.F."/>
            <person name="Wang M."/>
            <person name="Li H."/>
            <person name="Zhang Y."/>
            <person name="Li Z."/>
            <person name="Wang Q."/>
            <person name="Van de Peer Y."/>
            <person name="Marchal K."/>
            <person name="Chen J."/>
        </authorList>
    </citation>
    <scope>NUCLEOTIDE SEQUENCE [LARGE SCALE GENOMIC DNA]</scope>
    <source>
        <tissue evidence="2">Leaf</tissue>
    </source>
</reference>
<dbReference type="EMBL" id="DUZY01000002">
    <property type="protein sequence ID" value="DAD25757.1"/>
    <property type="molecule type" value="Genomic_DNA"/>
</dbReference>
<keyword evidence="3" id="KW-1185">Reference proteome</keyword>
<name>A0A822XZW6_NELNU</name>
<keyword evidence="1" id="KW-0472">Membrane</keyword>
<comment type="caution">
    <text evidence="2">The sequence shown here is derived from an EMBL/GenBank/DDBJ whole genome shotgun (WGS) entry which is preliminary data.</text>
</comment>
<keyword evidence="1" id="KW-1133">Transmembrane helix</keyword>
<sequence>MQELVKRGEAQRKLENMVQWLYILEELRFSCMVSTAAFNFLTSAYILISLILFVGPSVPTSETNFFLISTIREPNSSNRSD</sequence>
<evidence type="ECO:0000313" key="3">
    <source>
        <dbReference type="Proteomes" id="UP000607653"/>
    </source>
</evidence>
<evidence type="ECO:0000313" key="2">
    <source>
        <dbReference type="EMBL" id="DAD25757.1"/>
    </source>
</evidence>
<gene>
    <name evidence="2" type="ORF">HUJ06_027225</name>
</gene>
<feature type="transmembrane region" description="Helical" evidence="1">
    <location>
        <begin position="36"/>
        <end position="55"/>
    </location>
</feature>
<protein>
    <submittedName>
        <fullName evidence="2">Uncharacterized protein</fullName>
    </submittedName>
</protein>